<comment type="catalytic activity">
    <reaction evidence="1">
        <text>3',5'-cyclic CMP + H2O = CMP + H(+)</text>
        <dbReference type="Rhea" id="RHEA:72675"/>
        <dbReference type="ChEBI" id="CHEBI:15377"/>
        <dbReference type="ChEBI" id="CHEBI:15378"/>
        <dbReference type="ChEBI" id="CHEBI:58003"/>
        <dbReference type="ChEBI" id="CHEBI:60377"/>
    </reaction>
    <physiologicalReaction direction="left-to-right" evidence="1">
        <dbReference type="Rhea" id="RHEA:72676"/>
    </physiologicalReaction>
</comment>
<keyword evidence="5" id="KW-0378">Hydrolase</keyword>
<comment type="catalytic activity">
    <reaction evidence="3">
        <text>3',5'-cyclic UMP + H2O = UMP + H(+)</text>
        <dbReference type="Rhea" id="RHEA:70575"/>
        <dbReference type="ChEBI" id="CHEBI:15377"/>
        <dbReference type="ChEBI" id="CHEBI:15378"/>
        <dbReference type="ChEBI" id="CHEBI:57865"/>
        <dbReference type="ChEBI" id="CHEBI:184387"/>
    </reaction>
    <physiologicalReaction direction="left-to-right" evidence="3">
        <dbReference type="Rhea" id="RHEA:70576"/>
    </physiologicalReaction>
</comment>
<dbReference type="PANTHER" id="PTHR42951">
    <property type="entry name" value="METALLO-BETA-LACTAMASE DOMAIN-CONTAINING"/>
    <property type="match status" value="1"/>
</dbReference>
<accession>A0A7X3JY90</accession>
<evidence type="ECO:0000256" key="1">
    <source>
        <dbReference type="ARBA" id="ARBA00034221"/>
    </source>
</evidence>
<dbReference type="Proteomes" id="UP000490800">
    <property type="component" value="Unassembled WGS sequence"/>
</dbReference>
<dbReference type="Gene3D" id="3.60.15.10">
    <property type="entry name" value="Ribonuclease Z/Hydroxyacylglutathione hydrolase-like"/>
    <property type="match status" value="1"/>
</dbReference>
<dbReference type="AlphaFoldDB" id="A0A7X3JY90"/>
<comment type="caution">
    <text evidence="5">The sequence shown here is derived from an EMBL/GenBank/DDBJ whole genome shotgun (WGS) entry which is preliminary data.</text>
</comment>
<dbReference type="GO" id="GO:0016787">
    <property type="term" value="F:hydrolase activity"/>
    <property type="evidence" value="ECO:0007669"/>
    <property type="project" value="UniProtKB-KW"/>
</dbReference>
<dbReference type="InterPro" id="IPR036866">
    <property type="entry name" value="RibonucZ/Hydroxyglut_hydro"/>
</dbReference>
<dbReference type="SMART" id="SM00849">
    <property type="entry name" value="Lactamase_B"/>
    <property type="match status" value="1"/>
</dbReference>
<dbReference type="InterPro" id="IPR050855">
    <property type="entry name" value="NDM-1-like"/>
</dbReference>
<dbReference type="RefSeq" id="WP_157333081.1">
    <property type="nucleotide sequence ID" value="NZ_RHLK01000002.1"/>
</dbReference>
<protein>
    <submittedName>
        <fullName evidence="5">MBL fold metallo-hydrolase</fullName>
    </submittedName>
</protein>
<proteinExistence type="predicted"/>
<organism evidence="5 6">
    <name type="scientific">Paenibacillus lutrae</name>
    <dbReference type="NCBI Taxonomy" id="2078573"/>
    <lineage>
        <taxon>Bacteria</taxon>
        <taxon>Bacillati</taxon>
        <taxon>Bacillota</taxon>
        <taxon>Bacilli</taxon>
        <taxon>Bacillales</taxon>
        <taxon>Paenibacillaceae</taxon>
        <taxon>Paenibacillus</taxon>
    </lineage>
</organism>
<evidence type="ECO:0000313" key="6">
    <source>
        <dbReference type="Proteomes" id="UP000490800"/>
    </source>
</evidence>
<evidence type="ECO:0000256" key="2">
    <source>
        <dbReference type="ARBA" id="ARBA00034301"/>
    </source>
</evidence>
<dbReference type="EMBL" id="RHLK01000002">
    <property type="protein sequence ID" value="MVO98670.1"/>
    <property type="molecule type" value="Genomic_DNA"/>
</dbReference>
<evidence type="ECO:0000259" key="4">
    <source>
        <dbReference type="SMART" id="SM00849"/>
    </source>
</evidence>
<dbReference type="SUPFAM" id="SSF56281">
    <property type="entry name" value="Metallo-hydrolase/oxidoreductase"/>
    <property type="match status" value="1"/>
</dbReference>
<dbReference type="InterPro" id="IPR001279">
    <property type="entry name" value="Metallo-B-lactamas"/>
</dbReference>
<name>A0A7X3JY90_9BACL</name>
<dbReference type="Pfam" id="PF00753">
    <property type="entry name" value="Lactamase_B"/>
    <property type="match status" value="1"/>
</dbReference>
<gene>
    <name evidence="5" type="ORF">EDM21_03910</name>
</gene>
<keyword evidence="6" id="KW-1185">Reference proteome</keyword>
<dbReference type="OrthoDB" id="1491389at2"/>
<evidence type="ECO:0000256" key="3">
    <source>
        <dbReference type="ARBA" id="ARBA00048505"/>
    </source>
</evidence>
<comment type="function">
    <text evidence="2">Counteracts the endogenous Pycsar antiviral defense system. Phosphodiesterase that enables metal-dependent hydrolysis of host cyclic nucleotide Pycsar defense signals such as cCMP and cUMP.</text>
</comment>
<evidence type="ECO:0000313" key="5">
    <source>
        <dbReference type="EMBL" id="MVO98670.1"/>
    </source>
</evidence>
<sequence length="286" mass="31967">MIIYENGAVTVFQSSLYQTTSTVIVTDDLVLLADPCLLPGEVEEIRRCINAVRGKKPLYLLFTHGDYDHIIGWGAFPDSLTIGSRDLVRRKDRHEQVKQAREFDRMYYIERDYPVEYPVINMPVEKDGQALRVGDTTVTFYLARGHTPDGVFAVVEEEGVLIAGDYLSGFELPFIEDSYGAYRNTIRLAQRLADSGRIRLLIPGHGTPAGNPAEINRRIQMADTYLNELEAAVRAGDQQMLQELEGRFAFASDFTADCHASNIDRVREELAAAGMDGRKESGPGTE</sequence>
<feature type="domain" description="Metallo-beta-lactamase" evidence="4">
    <location>
        <begin position="18"/>
        <end position="205"/>
    </location>
</feature>
<dbReference type="PANTHER" id="PTHR42951:SF20">
    <property type="entry name" value="BETA LACTAMASE"/>
    <property type="match status" value="1"/>
</dbReference>
<reference evidence="5 6" key="1">
    <citation type="journal article" date="2019" name="Microorganisms">
        <title>Paenibacillus lutrae sp. nov., A Chitinolytic Species Isolated from A River Otter in Castril Natural Park, Granada, Spain.</title>
        <authorList>
            <person name="Rodriguez M."/>
            <person name="Reina J.C."/>
            <person name="Bejar V."/>
            <person name="Llamas I."/>
        </authorList>
    </citation>
    <scope>NUCLEOTIDE SEQUENCE [LARGE SCALE GENOMIC DNA]</scope>
    <source>
        <strain evidence="5 6">N10</strain>
    </source>
</reference>